<comment type="subunit">
    <text evidence="2">Homodimer.</text>
</comment>
<accession>A0A318KJ92</accession>
<protein>
    <recommendedName>
        <fullName evidence="12">Ascorbate-specific PTS system EIIC component</fullName>
    </recommendedName>
    <alternativeName>
        <fullName evidence="13">Ascorbate-specific permease IIC component UlaA</fullName>
    </alternativeName>
</protein>
<evidence type="ECO:0000256" key="8">
    <source>
        <dbReference type="ARBA" id="ARBA00022989"/>
    </source>
</evidence>
<feature type="transmembrane region" description="Helical" evidence="14">
    <location>
        <begin position="237"/>
        <end position="255"/>
    </location>
</feature>
<organism evidence="15 16">
    <name type="scientific">Dielma fastidiosa</name>
    <dbReference type="NCBI Taxonomy" id="1034346"/>
    <lineage>
        <taxon>Bacteria</taxon>
        <taxon>Bacillati</taxon>
        <taxon>Bacillota</taxon>
        <taxon>Erysipelotrichia</taxon>
        <taxon>Erysipelotrichales</taxon>
        <taxon>Erysipelotrichaceae</taxon>
        <taxon>Dielma</taxon>
    </lineage>
</organism>
<keyword evidence="6" id="KW-0598">Phosphotransferase system</keyword>
<keyword evidence="4" id="KW-1003">Cell membrane</keyword>
<evidence type="ECO:0000256" key="1">
    <source>
        <dbReference type="ARBA" id="ARBA00004651"/>
    </source>
</evidence>
<keyword evidence="16" id="KW-1185">Reference proteome</keyword>
<dbReference type="PANTHER" id="PTHR33843">
    <property type="entry name" value="ASCORBATE-SPECIFIC PTS SYSTEM EIIC COMPONENT"/>
    <property type="match status" value="1"/>
</dbReference>
<keyword evidence="8 14" id="KW-1133">Transmembrane helix</keyword>
<dbReference type="EMBL" id="QJKH01000014">
    <property type="protein sequence ID" value="PXX76157.1"/>
    <property type="molecule type" value="Genomic_DNA"/>
</dbReference>
<evidence type="ECO:0000256" key="6">
    <source>
        <dbReference type="ARBA" id="ARBA00022683"/>
    </source>
</evidence>
<proteinExistence type="inferred from homology"/>
<dbReference type="Proteomes" id="UP000247612">
    <property type="component" value="Unassembled WGS sequence"/>
</dbReference>
<dbReference type="STRING" id="1034346.GCA_000313565_01796"/>
<feature type="transmembrane region" description="Helical" evidence="14">
    <location>
        <begin position="388"/>
        <end position="411"/>
    </location>
</feature>
<dbReference type="InterPro" id="IPR051562">
    <property type="entry name" value="Ascorbate-PTS_EIIC"/>
</dbReference>
<evidence type="ECO:0000256" key="9">
    <source>
        <dbReference type="ARBA" id="ARBA00023136"/>
    </source>
</evidence>
<dbReference type="GO" id="GO:0009401">
    <property type="term" value="P:phosphoenolpyruvate-dependent sugar phosphotransferase system"/>
    <property type="evidence" value="ECO:0007669"/>
    <property type="project" value="UniProtKB-KW"/>
</dbReference>
<name>A0A318KJ92_9FIRM</name>
<keyword evidence="3" id="KW-0813">Transport</keyword>
<evidence type="ECO:0000313" key="15">
    <source>
        <dbReference type="EMBL" id="PXX76157.1"/>
    </source>
</evidence>
<gene>
    <name evidence="15" type="ORF">DES51_11411</name>
</gene>
<feature type="transmembrane region" description="Helical" evidence="14">
    <location>
        <begin position="12"/>
        <end position="31"/>
    </location>
</feature>
<feature type="transmembrane region" description="Helical" evidence="14">
    <location>
        <begin position="102"/>
        <end position="123"/>
    </location>
</feature>
<comment type="caution">
    <text evidence="15">The sequence shown here is derived from an EMBL/GenBank/DDBJ whole genome shotgun (WGS) entry which is preliminary data.</text>
</comment>
<dbReference type="InterPro" id="IPR004703">
    <property type="entry name" value="PTS_sugar-sp_permease"/>
</dbReference>
<evidence type="ECO:0000256" key="13">
    <source>
        <dbReference type="ARBA" id="ARBA00042859"/>
    </source>
</evidence>
<comment type="function">
    <text evidence="10">The phosphoenolpyruvate-dependent sugar phosphotransferase system (sugar PTS), a major carbohydrate active transport system, catalyzes the phosphorylation of incoming sugar substrates concomitantly with their translocation across the cell membrane. The enzyme II UlaABC PTS system is involved in ascorbate transport.</text>
</comment>
<evidence type="ECO:0000256" key="5">
    <source>
        <dbReference type="ARBA" id="ARBA00022597"/>
    </source>
</evidence>
<feature type="transmembrane region" description="Helical" evidence="14">
    <location>
        <begin position="431"/>
        <end position="458"/>
    </location>
</feature>
<dbReference type="OrthoDB" id="9796178at2"/>
<evidence type="ECO:0000256" key="14">
    <source>
        <dbReference type="SAM" id="Phobius"/>
    </source>
</evidence>
<dbReference type="GO" id="GO:0005886">
    <property type="term" value="C:plasma membrane"/>
    <property type="evidence" value="ECO:0007669"/>
    <property type="project" value="UniProtKB-SubCell"/>
</dbReference>
<feature type="transmembrane region" description="Helical" evidence="14">
    <location>
        <begin position="159"/>
        <end position="176"/>
    </location>
</feature>
<evidence type="ECO:0000256" key="10">
    <source>
        <dbReference type="ARBA" id="ARBA00037387"/>
    </source>
</evidence>
<evidence type="ECO:0000256" key="11">
    <source>
        <dbReference type="ARBA" id="ARBA00038218"/>
    </source>
</evidence>
<evidence type="ECO:0000313" key="16">
    <source>
        <dbReference type="Proteomes" id="UP000247612"/>
    </source>
</evidence>
<reference evidence="15 16" key="1">
    <citation type="submission" date="2018-05" db="EMBL/GenBank/DDBJ databases">
        <title>Genomic Encyclopedia of Type Strains, Phase IV (KMG-IV): sequencing the most valuable type-strain genomes for metagenomic binning, comparative biology and taxonomic classification.</title>
        <authorList>
            <person name="Goeker M."/>
        </authorList>
    </citation>
    <scope>NUCLEOTIDE SEQUENCE [LARGE SCALE GENOMIC DNA]</scope>
    <source>
        <strain evidence="15 16">JC118</strain>
    </source>
</reference>
<evidence type="ECO:0000256" key="3">
    <source>
        <dbReference type="ARBA" id="ARBA00022448"/>
    </source>
</evidence>
<dbReference type="PANTHER" id="PTHR33843:SF4">
    <property type="entry name" value="ASCORBATE-SPECIFIC PTS SYSTEM EIIC COMPONENT"/>
    <property type="match status" value="1"/>
</dbReference>
<feature type="transmembrane region" description="Helical" evidence="14">
    <location>
        <begin position="267"/>
        <end position="292"/>
    </location>
</feature>
<keyword evidence="5" id="KW-0762">Sugar transport</keyword>
<sequence length="477" mass="52323">MFTFLQMLSSNILTQPAYFIGIMVFIGLLAMKKPFHEALAGFIKTAVGFFILTIGSGGLTSTFKPIIDALGTKFQMEAAVVDTYFLMGQMYGDTGLFSIEGAVVWTMFAFAVSIAVNFILVILNKWTRCRTLYVTGHTLQGYTTLMMWLVYLVCPAARNMGFTILFGALCGVWAAVGSNITVEATQNLTGGAGFAIGHQEMLGIWFTDKIAGFFGKPEDSVENIQLPGFLSIFKDNVVSTAILMTIFFGGLMLVIGEPAMREIDSTFTATTLFIVYIITKCIYFSVYMYILLAGVRMFVAELMKAFEGISQKLIKGSMPAVDCAVAFNYAHPNVPLIGFIFGFFGQIIAIAGLLIFKSPLFLVPGFVPLFFDNATIAIYANKRGGKNAAILCSILNGLFQVLISFVMIMFVKGVGGYSLSAWPAFFDNNTFFAGLMVVIHFVGPYGGAMIAIIALLALNQLYYRKHKAVYYNHIKEN</sequence>
<evidence type="ECO:0000256" key="2">
    <source>
        <dbReference type="ARBA" id="ARBA00011738"/>
    </source>
</evidence>
<dbReference type="AlphaFoldDB" id="A0A318KJ92"/>
<evidence type="ECO:0000256" key="7">
    <source>
        <dbReference type="ARBA" id="ARBA00022692"/>
    </source>
</evidence>
<feature type="transmembrane region" description="Helical" evidence="14">
    <location>
        <begin position="38"/>
        <end position="59"/>
    </location>
</feature>
<evidence type="ECO:0000256" key="4">
    <source>
        <dbReference type="ARBA" id="ARBA00022475"/>
    </source>
</evidence>
<dbReference type="Pfam" id="PF03611">
    <property type="entry name" value="EIIC-GAT"/>
    <property type="match status" value="1"/>
</dbReference>
<feature type="transmembrane region" description="Helical" evidence="14">
    <location>
        <begin position="336"/>
        <end position="356"/>
    </location>
</feature>
<comment type="similarity">
    <text evidence="11">Belongs to the UlaA family.</text>
</comment>
<feature type="transmembrane region" description="Helical" evidence="14">
    <location>
        <begin position="132"/>
        <end position="153"/>
    </location>
</feature>
<keyword evidence="9 14" id="KW-0472">Membrane</keyword>
<comment type="subcellular location">
    <subcellularLocation>
        <location evidence="1">Cell membrane</location>
        <topology evidence="1">Multi-pass membrane protein</topology>
    </subcellularLocation>
</comment>
<evidence type="ECO:0000256" key="12">
    <source>
        <dbReference type="ARBA" id="ARBA00039702"/>
    </source>
</evidence>
<dbReference type="RefSeq" id="WP_022938100.1">
    <property type="nucleotide sequence ID" value="NZ_CABKRQ010000004.1"/>
</dbReference>
<keyword evidence="7 14" id="KW-0812">Transmembrane</keyword>